<feature type="transmembrane region" description="Helical" evidence="1">
    <location>
        <begin position="13"/>
        <end position="37"/>
    </location>
</feature>
<name>A0A1G2UN51_9BACT</name>
<dbReference type="STRING" id="1802772.A3H60_00570"/>
<keyword evidence="1" id="KW-0812">Transmembrane</keyword>
<organism evidence="2 3">
    <name type="scientific">Candidatus Zambryskibacteria bacterium RIFCSPLOWO2_02_FULL_44_12b</name>
    <dbReference type="NCBI Taxonomy" id="1802772"/>
    <lineage>
        <taxon>Bacteria</taxon>
        <taxon>Candidatus Zambryskiibacteriota</taxon>
    </lineage>
</organism>
<evidence type="ECO:0000313" key="3">
    <source>
        <dbReference type="Proteomes" id="UP000177202"/>
    </source>
</evidence>
<evidence type="ECO:0000313" key="2">
    <source>
        <dbReference type="EMBL" id="OHB10805.1"/>
    </source>
</evidence>
<reference evidence="2 3" key="1">
    <citation type="journal article" date="2016" name="Nat. Commun.">
        <title>Thousands of microbial genomes shed light on interconnected biogeochemical processes in an aquifer system.</title>
        <authorList>
            <person name="Anantharaman K."/>
            <person name="Brown C.T."/>
            <person name="Hug L.A."/>
            <person name="Sharon I."/>
            <person name="Castelle C.J."/>
            <person name="Probst A.J."/>
            <person name="Thomas B.C."/>
            <person name="Singh A."/>
            <person name="Wilkins M.J."/>
            <person name="Karaoz U."/>
            <person name="Brodie E.L."/>
            <person name="Williams K.H."/>
            <person name="Hubbard S.S."/>
            <person name="Banfield J.F."/>
        </authorList>
    </citation>
    <scope>NUCLEOTIDE SEQUENCE [LARGE SCALE GENOMIC DNA]</scope>
</reference>
<dbReference type="AlphaFoldDB" id="A0A1G2UN51"/>
<keyword evidence="1" id="KW-0472">Membrane</keyword>
<proteinExistence type="predicted"/>
<comment type="caution">
    <text evidence="2">The sequence shown here is derived from an EMBL/GenBank/DDBJ whole genome shotgun (WGS) entry which is preliminary data.</text>
</comment>
<gene>
    <name evidence="2" type="ORF">A3H60_00570</name>
</gene>
<dbReference type="EMBL" id="MHWP01000007">
    <property type="protein sequence ID" value="OHB10805.1"/>
    <property type="molecule type" value="Genomic_DNA"/>
</dbReference>
<dbReference type="Proteomes" id="UP000177202">
    <property type="component" value="Unassembled WGS sequence"/>
</dbReference>
<protein>
    <submittedName>
        <fullName evidence="2">Uncharacterized protein</fullName>
    </submittedName>
</protein>
<sequence length="81" mass="9230">MDIDLNAMLPLELIFNILITAVFVVYWVTVFVILYHLTRFGIGVQPKRFAAIFLLGAVILFFASIVTYVNMDTGPFFNLLK</sequence>
<keyword evidence="1" id="KW-1133">Transmembrane helix</keyword>
<evidence type="ECO:0000256" key="1">
    <source>
        <dbReference type="SAM" id="Phobius"/>
    </source>
</evidence>
<accession>A0A1G2UN51</accession>
<feature type="transmembrane region" description="Helical" evidence="1">
    <location>
        <begin position="49"/>
        <end position="71"/>
    </location>
</feature>